<dbReference type="EMBL" id="BMPT01000009">
    <property type="protein sequence ID" value="GGM27870.1"/>
    <property type="molecule type" value="Genomic_DNA"/>
</dbReference>
<keyword evidence="1" id="KW-1133">Transmembrane helix</keyword>
<dbReference type="AlphaFoldDB" id="A0A8H9GHC6"/>
<feature type="transmembrane region" description="Helical" evidence="1">
    <location>
        <begin position="85"/>
        <end position="106"/>
    </location>
</feature>
<evidence type="ECO:0000313" key="3">
    <source>
        <dbReference type="Proteomes" id="UP000655589"/>
    </source>
</evidence>
<reference evidence="2" key="1">
    <citation type="journal article" date="2014" name="Int. J. Syst. Evol. Microbiol.">
        <title>Complete genome sequence of Corynebacterium casei LMG S-19264T (=DSM 44701T), isolated from a smear-ripened cheese.</title>
        <authorList>
            <consortium name="US DOE Joint Genome Institute (JGI-PGF)"/>
            <person name="Walter F."/>
            <person name="Albersmeier A."/>
            <person name="Kalinowski J."/>
            <person name="Ruckert C."/>
        </authorList>
    </citation>
    <scope>NUCLEOTIDE SEQUENCE</scope>
    <source>
        <strain evidence="2">JCM 3051</strain>
    </source>
</reference>
<proteinExistence type="predicted"/>
<keyword evidence="1" id="KW-0472">Membrane</keyword>
<feature type="transmembrane region" description="Helical" evidence="1">
    <location>
        <begin position="208"/>
        <end position="237"/>
    </location>
</feature>
<sequence>MVENWWARRGPVTLVAAWVLSVPVLALVAAVLRARPDVRLLTGAEPFVGHWAVRTGPGLVVVLALLVAVVRYGPGLAARLPWRGLLPAAGAGAAAWAVALATTTSWDDLTAPARGRHEYLAVVPDVLADPRGFLDAFLDPATVLPTHVAGHPPGLVLLLAALDRAGLGGAGWATALFVLAGASTVPAVLVTLRALGAPEATVRSVAPALVLAPAALWVATSADAFFAGVLAWGVALLALASAPGARGRWAYAAGAGLLLGACPLLSYGLLHMGLVALAPLALTRRAGPTLVAGLVAVGVVVAAGLSGFWLWDGIAVTHEAWAPTGAARPYLYFAFVDLAVLGAIIGPAAVGGLARLGRADAATRTVVVLALAAAAAGVLLGFERGEVERIWLPLAYWVVPAVAGLRPAARSAAPAVPSSWLWAQGGAAVLLETILESPW</sequence>
<reference evidence="2" key="2">
    <citation type="submission" date="2020-09" db="EMBL/GenBank/DDBJ databases">
        <authorList>
            <person name="Sun Q."/>
            <person name="Ohkuma M."/>
        </authorList>
    </citation>
    <scope>NUCLEOTIDE SEQUENCE</scope>
    <source>
        <strain evidence="2">JCM 3051</strain>
    </source>
</reference>
<feature type="transmembrane region" description="Helical" evidence="1">
    <location>
        <begin position="172"/>
        <end position="196"/>
    </location>
</feature>
<dbReference type="RefSeq" id="WP_171108586.1">
    <property type="nucleotide sequence ID" value="NZ_BMPT01000009.1"/>
</dbReference>
<keyword evidence="3" id="KW-1185">Reference proteome</keyword>
<feature type="transmembrane region" description="Helical" evidence="1">
    <location>
        <begin position="12"/>
        <end position="32"/>
    </location>
</feature>
<organism evidence="2 3">
    <name type="scientific">Promicromonospora citrea</name>
    <dbReference type="NCBI Taxonomy" id="43677"/>
    <lineage>
        <taxon>Bacteria</taxon>
        <taxon>Bacillati</taxon>
        <taxon>Actinomycetota</taxon>
        <taxon>Actinomycetes</taxon>
        <taxon>Micrococcales</taxon>
        <taxon>Promicromonosporaceae</taxon>
        <taxon>Promicromonospora</taxon>
    </lineage>
</organism>
<feature type="transmembrane region" description="Helical" evidence="1">
    <location>
        <begin position="331"/>
        <end position="354"/>
    </location>
</feature>
<protein>
    <submittedName>
        <fullName evidence="2">Membrane protein</fullName>
    </submittedName>
</protein>
<evidence type="ECO:0000256" key="1">
    <source>
        <dbReference type="SAM" id="Phobius"/>
    </source>
</evidence>
<keyword evidence="1" id="KW-0812">Transmembrane</keyword>
<feature type="transmembrane region" description="Helical" evidence="1">
    <location>
        <begin position="249"/>
        <end position="278"/>
    </location>
</feature>
<feature type="transmembrane region" description="Helical" evidence="1">
    <location>
        <begin position="52"/>
        <end position="73"/>
    </location>
</feature>
<feature type="transmembrane region" description="Helical" evidence="1">
    <location>
        <begin position="366"/>
        <end position="384"/>
    </location>
</feature>
<comment type="caution">
    <text evidence="2">The sequence shown here is derived from an EMBL/GenBank/DDBJ whole genome shotgun (WGS) entry which is preliminary data.</text>
</comment>
<evidence type="ECO:0000313" key="2">
    <source>
        <dbReference type="EMBL" id="GGM27870.1"/>
    </source>
</evidence>
<accession>A0A8H9GHC6</accession>
<name>A0A8H9GHC6_9MICO</name>
<feature type="transmembrane region" description="Helical" evidence="1">
    <location>
        <begin position="290"/>
        <end position="311"/>
    </location>
</feature>
<gene>
    <name evidence="2" type="ORF">GCM10010102_24480</name>
</gene>
<dbReference type="Proteomes" id="UP000655589">
    <property type="component" value="Unassembled WGS sequence"/>
</dbReference>